<dbReference type="Gene3D" id="3.10.450.50">
    <property type="match status" value="1"/>
</dbReference>
<name>A0AAE0GYA1_9CHLO</name>
<feature type="domain" description="SnoaL-like" evidence="1">
    <location>
        <begin position="16"/>
        <end position="138"/>
    </location>
</feature>
<proteinExistence type="predicted"/>
<dbReference type="InterPro" id="IPR037401">
    <property type="entry name" value="SnoaL-like"/>
</dbReference>
<dbReference type="EMBL" id="LGRX02001216">
    <property type="protein sequence ID" value="KAK3286615.1"/>
    <property type="molecule type" value="Genomic_DNA"/>
</dbReference>
<sequence>MNSEDRIAQLERMLDELQSKEQIRDVMHRYARSVDRCDIEGLKACYWEDGWDDHGFFGGNAHEFADYVIPILEQAESSIHQISNEIIELDGDRAFTECYWQVLHRLPKGDEFLDYMHEGRYLDVFERRHGTWKIYTRTIVGDSDRLFQVADLKALMVEGAKAIGMTGEIYEPHAIGRRAPADLVFKKEEFVNFINKNRDAVEDFWAPFIAMAPILQSRWKQHILRLTNRLRRKR</sequence>
<evidence type="ECO:0000259" key="1">
    <source>
        <dbReference type="Pfam" id="PF13577"/>
    </source>
</evidence>
<dbReference type="Pfam" id="PF13577">
    <property type="entry name" value="SnoaL_4"/>
    <property type="match status" value="1"/>
</dbReference>
<keyword evidence="3" id="KW-1185">Reference proteome</keyword>
<reference evidence="2 3" key="1">
    <citation type="journal article" date="2015" name="Genome Biol. Evol.">
        <title>Comparative Genomics of a Bacterivorous Green Alga Reveals Evolutionary Causalities and Consequences of Phago-Mixotrophic Mode of Nutrition.</title>
        <authorList>
            <person name="Burns J.A."/>
            <person name="Paasch A."/>
            <person name="Narechania A."/>
            <person name="Kim E."/>
        </authorList>
    </citation>
    <scope>NUCLEOTIDE SEQUENCE [LARGE SCALE GENOMIC DNA]</scope>
    <source>
        <strain evidence="2 3">PLY_AMNH</strain>
    </source>
</reference>
<evidence type="ECO:0000313" key="3">
    <source>
        <dbReference type="Proteomes" id="UP001190700"/>
    </source>
</evidence>
<gene>
    <name evidence="2" type="ORF">CYMTET_5841</name>
</gene>
<dbReference type="CDD" id="cd00531">
    <property type="entry name" value="NTF2_like"/>
    <property type="match status" value="1"/>
</dbReference>
<evidence type="ECO:0000313" key="2">
    <source>
        <dbReference type="EMBL" id="KAK3286615.1"/>
    </source>
</evidence>
<dbReference type="AlphaFoldDB" id="A0AAE0GYA1"/>
<dbReference type="SUPFAM" id="SSF54427">
    <property type="entry name" value="NTF2-like"/>
    <property type="match status" value="1"/>
</dbReference>
<protein>
    <recommendedName>
        <fullName evidence="1">SnoaL-like domain-containing protein</fullName>
    </recommendedName>
</protein>
<accession>A0AAE0GYA1</accession>
<dbReference type="Proteomes" id="UP001190700">
    <property type="component" value="Unassembled WGS sequence"/>
</dbReference>
<organism evidence="2 3">
    <name type="scientific">Cymbomonas tetramitiformis</name>
    <dbReference type="NCBI Taxonomy" id="36881"/>
    <lineage>
        <taxon>Eukaryota</taxon>
        <taxon>Viridiplantae</taxon>
        <taxon>Chlorophyta</taxon>
        <taxon>Pyramimonadophyceae</taxon>
        <taxon>Pyramimonadales</taxon>
        <taxon>Pyramimonadaceae</taxon>
        <taxon>Cymbomonas</taxon>
    </lineage>
</organism>
<comment type="caution">
    <text evidence="2">The sequence shown here is derived from an EMBL/GenBank/DDBJ whole genome shotgun (WGS) entry which is preliminary data.</text>
</comment>
<dbReference type="InterPro" id="IPR032710">
    <property type="entry name" value="NTF2-like_dom_sf"/>
</dbReference>